<protein>
    <recommendedName>
        <fullName evidence="4">3',5'-cyclic-AMP phosphodiesterase</fullName>
        <ecNumber evidence="4">3.1.4.53</ecNumber>
    </recommendedName>
</protein>
<evidence type="ECO:0000256" key="7">
    <source>
        <dbReference type="ARBA" id="ARBA00033681"/>
    </source>
</evidence>
<dbReference type="EMBL" id="AK171700">
    <property type="protein sequence ID" value="BAE42617.1"/>
    <property type="molecule type" value="mRNA"/>
</dbReference>
<evidence type="ECO:0000256" key="2">
    <source>
        <dbReference type="ARBA" id="ARBA00004703"/>
    </source>
</evidence>
<evidence type="ECO:0000256" key="3">
    <source>
        <dbReference type="ARBA" id="ARBA00009517"/>
    </source>
</evidence>
<feature type="region of interest" description="Disordered" evidence="8">
    <location>
        <begin position="1"/>
        <end position="23"/>
    </location>
</feature>
<gene>
    <name evidence="11" type="primary">Pde4b</name>
</gene>
<reference evidence="10" key="5">
    <citation type="journal article" date="2002" name="Nature">
        <title>Analysis of the mouse transcriptome based on functional annotation of 60,770 full-length cDNAs.</title>
        <authorList>
            <consortium name="The FANTOM Consortium and the RIKEN Genome Exploration Research Group Phase I and II Team"/>
        </authorList>
    </citation>
    <scope>NUCLEOTIDE SEQUENCE</scope>
    <source>
        <strain evidence="10">NOD</strain>
        <tissue evidence="10">Activated spleen</tissue>
    </source>
</reference>
<accession>Q3TAQ1</accession>
<evidence type="ECO:0000313" key="10">
    <source>
        <dbReference type="EMBL" id="BAE42617.1"/>
    </source>
</evidence>
<reference evidence="10" key="3">
    <citation type="journal article" date="2000" name="Genome Res.">
        <title>RIKEN integrated sequence analysis (RISA) system--384-format sequencing pipeline with 384 multicapillary sequencer.</title>
        <authorList>
            <person name="Shibata K."/>
            <person name="Itoh M."/>
            <person name="Aizawa K."/>
            <person name="Nagaoka S."/>
            <person name="Sasaki N."/>
            <person name="Carninci P."/>
            <person name="Konno H."/>
            <person name="Akiyama J."/>
            <person name="Nishi K."/>
            <person name="Kitsunai T."/>
            <person name="Tashiro H."/>
            <person name="Itoh M."/>
            <person name="Sumi N."/>
            <person name="Ishii Y."/>
            <person name="Nakamura S."/>
            <person name="Hazama M."/>
            <person name="Nishine T."/>
            <person name="Harada A."/>
            <person name="Yamamoto R."/>
            <person name="Matsumoto H."/>
            <person name="Sakaguchi S."/>
            <person name="Ikegami T."/>
            <person name="Kashiwagi K."/>
            <person name="Fujiwake S."/>
            <person name="Inoue K."/>
            <person name="Togawa Y."/>
            <person name="Izawa M."/>
            <person name="Ohara E."/>
            <person name="Watahiki M."/>
            <person name="Yoneda Y."/>
            <person name="Ishikawa T."/>
            <person name="Ozawa K."/>
            <person name="Tanaka T."/>
            <person name="Matsuura S."/>
            <person name="Kawai J."/>
            <person name="Okazaki Y."/>
            <person name="Muramatsu M."/>
            <person name="Inoue Y."/>
            <person name="Kira A."/>
            <person name="Hayashizaki Y."/>
        </authorList>
    </citation>
    <scope>NUCLEOTIDE SEQUENCE</scope>
    <source>
        <strain evidence="10">NOD</strain>
        <tissue evidence="10">Activated spleen</tissue>
    </source>
</reference>
<reference evidence="10" key="2">
    <citation type="journal article" date="2000" name="Genome Res.">
        <title>Normalization and subtraction of cap-trapper-selected cDNAs to prepare full-length cDNA libraries for rapid discovery of new genes.</title>
        <authorList>
            <person name="Carninci P."/>
            <person name="Shibata Y."/>
            <person name="Hayatsu N."/>
            <person name="Sugahara Y."/>
            <person name="Shibata K."/>
            <person name="Itoh M."/>
            <person name="Konno H."/>
            <person name="Okazaki Y."/>
            <person name="Muramatsu M."/>
            <person name="Hayashizaki Y."/>
        </authorList>
    </citation>
    <scope>NUCLEOTIDE SEQUENCE</scope>
    <source>
        <strain evidence="10">NOD</strain>
        <tissue evidence="10">Activated spleen</tissue>
    </source>
</reference>
<organism evidence="10">
    <name type="scientific">Mus musculus</name>
    <name type="common">Mouse</name>
    <dbReference type="NCBI Taxonomy" id="10090"/>
    <lineage>
        <taxon>Eukaryota</taxon>
        <taxon>Metazoa</taxon>
        <taxon>Chordata</taxon>
        <taxon>Craniata</taxon>
        <taxon>Vertebrata</taxon>
        <taxon>Euteleostomi</taxon>
        <taxon>Mammalia</taxon>
        <taxon>Eutheria</taxon>
        <taxon>Euarchontoglires</taxon>
        <taxon>Glires</taxon>
        <taxon>Rodentia</taxon>
        <taxon>Myomorpha</taxon>
        <taxon>Muroidea</taxon>
        <taxon>Muridae</taxon>
        <taxon>Murinae</taxon>
        <taxon>Mus</taxon>
        <taxon>Mus</taxon>
    </lineage>
</organism>
<sequence>MKEQGGTVSGAASSRGGGDSAMASLQPLQPNYLSVCLFPEESYQKLAMETLEELDWCLDQLETIQTYRSVSEMASNKVRTPLSLTTTGAPGSSLSVDLVEVRQHFLCSYLATTVS</sequence>
<reference evidence="10" key="6">
    <citation type="submission" date="2004-04" db="EMBL/GenBank/DDBJ databases">
        <authorList>
            <person name="Arakawa T."/>
            <person name="Carninci P."/>
            <person name="Fukuda S."/>
            <person name="Hashizume W."/>
            <person name="Hayashida K."/>
            <person name="Hori F."/>
            <person name="Iida J."/>
            <person name="Imamura K."/>
            <person name="Imotani K."/>
            <person name="Itoh M."/>
            <person name="Kanagawa S."/>
            <person name="Kawai J."/>
            <person name="Kojima M."/>
            <person name="Konno H."/>
            <person name="Murata M."/>
            <person name="Nakamura M."/>
            <person name="Ninomiya N."/>
            <person name="Nishiyori H."/>
            <person name="Nomura K."/>
            <person name="Ohno M."/>
            <person name="Sakazume N."/>
            <person name="Sano H."/>
            <person name="Sasaki D."/>
            <person name="Shibata K."/>
            <person name="Shiraki T."/>
            <person name="Tagami M."/>
            <person name="Tagami Y."/>
            <person name="Waki K."/>
            <person name="Watahiki A."/>
            <person name="Muramatsu M."/>
            <person name="Hayashizaki Y."/>
        </authorList>
    </citation>
    <scope>NUCLEOTIDE SEQUENCE</scope>
    <source>
        <strain evidence="10">NOD</strain>
        <tissue evidence="10">Activated spleen</tissue>
    </source>
</reference>
<dbReference type="AGR" id="MGI:99557"/>
<keyword evidence="5" id="KW-0378">Hydrolase</keyword>
<dbReference type="MGI" id="MGI:99557">
    <property type="gene designation" value="Pde4b"/>
</dbReference>
<reference evidence="10" key="8">
    <citation type="journal article" date="2005" name="Science">
        <title>Antisense Transcription in the Mammalian Transcriptome.</title>
        <authorList>
            <consortium name="RIKEN Genome Exploration Research Group and Genome Science Group (Genome Network Project Core Group) and the FANTOM Consortium"/>
        </authorList>
    </citation>
    <scope>NUCLEOTIDE SEQUENCE</scope>
    <source>
        <strain evidence="10">NOD</strain>
        <tissue evidence="10">Activated spleen</tissue>
    </source>
</reference>
<reference evidence="10" key="4">
    <citation type="journal article" date="2001" name="Nature">
        <title>Functional annotation of a full-length mouse cDNA collection.</title>
        <authorList>
            <consortium name="The RIKEN Genome Exploration Research Group Phase II Team and the FANTOM Consortium"/>
        </authorList>
    </citation>
    <scope>NUCLEOTIDE SEQUENCE</scope>
    <source>
        <strain evidence="10">NOD</strain>
        <tissue evidence="10">Activated spleen</tissue>
    </source>
</reference>
<dbReference type="GO" id="GO:0006198">
    <property type="term" value="P:cAMP catabolic process"/>
    <property type="evidence" value="ECO:0007669"/>
    <property type="project" value="UniProtKB-UniPathway"/>
</dbReference>
<evidence type="ECO:0000256" key="8">
    <source>
        <dbReference type="SAM" id="MobiDB-lite"/>
    </source>
</evidence>
<comment type="catalytic activity">
    <reaction evidence="7">
        <text>3',5'-cyclic AMP + H2O = AMP + H(+)</text>
        <dbReference type="Rhea" id="RHEA:25277"/>
        <dbReference type="ChEBI" id="CHEBI:15377"/>
        <dbReference type="ChEBI" id="CHEBI:15378"/>
        <dbReference type="ChEBI" id="CHEBI:58165"/>
        <dbReference type="ChEBI" id="CHEBI:456215"/>
        <dbReference type="EC" id="3.1.4.53"/>
    </reaction>
    <physiologicalReaction direction="left-to-right" evidence="7">
        <dbReference type="Rhea" id="RHEA:25278"/>
    </physiologicalReaction>
</comment>
<evidence type="ECO:0000256" key="1">
    <source>
        <dbReference type="ARBA" id="ARBA00001936"/>
    </source>
</evidence>
<comment type="similarity">
    <text evidence="3">Belongs to the cyclic nucleotide phosphodiesterase family. PDE4 subfamily.</text>
</comment>
<evidence type="ECO:0000259" key="9">
    <source>
        <dbReference type="Pfam" id="PF18100"/>
    </source>
</evidence>
<dbReference type="AlphaFoldDB" id="Q3TAQ1"/>
<dbReference type="EC" id="3.1.4.53" evidence="4"/>
<feature type="domain" description="Phosphodiesterase 4 upstream conserved regions (UCR)" evidence="9">
    <location>
        <begin position="28"/>
        <end position="81"/>
    </location>
</feature>
<comment type="pathway">
    <text evidence="2">Purine metabolism; 3',5'-cyclic AMP degradation; AMP from 3',5'-cyclic AMP: step 1/1.</text>
</comment>
<evidence type="ECO:0000313" key="11">
    <source>
        <dbReference type="MGI" id="MGI:99557"/>
    </source>
</evidence>
<dbReference type="InterPro" id="IPR040844">
    <property type="entry name" value="PDE4_UCR"/>
</dbReference>
<comment type="cofactor">
    <cofactor evidence="1">
        <name>Mn(2+)</name>
        <dbReference type="ChEBI" id="CHEBI:29035"/>
    </cofactor>
</comment>
<name>Q3TAQ1_MOUSE</name>
<dbReference type="UniPathway" id="UPA00762">
    <property type="reaction ID" value="UER00747"/>
</dbReference>
<reference evidence="10" key="1">
    <citation type="journal article" date="1999" name="Methods Enzymol.">
        <title>High-efficiency full-length cDNA cloning.</title>
        <authorList>
            <person name="Carninci P."/>
            <person name="Hayashizaki Y."/>
        </authorList>
    </citation>
    <scope>NUCLEOTIDE SEQUENCE</scope>
    <source>
        <strain evidence="10">NOD</strain>
        <tissue evidence="10">Activated spleen</tissue>
    </source>
</reference>
<dbReference type="GO" id="GO:0004115">
    <property type="term" value="F:3',5'-cyclic-AMP phosphodiesterase activity"/>
    <property type="evidence" value="ECO:0007669"/>
    <property type="project" value="UniProtKB-EC"/>
</dbReference>
<proteinExistence type="evidence at transcript level"/>
<evidence type="ECO:0000256" key="4">
    <source>
        <dbReference type="ARBA" id="ARBA00012276"/>
    </source>
</evidence>
<reference evidence="10" key="7">
    <citation type="journal article" date="2005" name="Science">
        <title>The Transcriptional Landscape of the Mammalian Genome.</title>
        <authorList>
            <consortium name="The FANTOM Consortium"/>
            <consortium name="Riken Genome Exploration Research Group and Genome Science Group (Genome Network Project Core Group)"/>
        </authorList>
    </citation>
    <scope>NUCLEOTIDE SEQUENCE</scope>
    <source>
        <strain evidence="10">NOD</strain>
        <tissue evidence="10">Activated spleen</tissue>
    </source>
</reference>
<dbReference type="Pfam" id="PF18100">
    <property type="entry name" value="PDE4_UCR"/>
    <property type="match status" value="1"/>
</dbReference>
<evidence type="ECO:0000256" key="6">
    <source>
        <dbReference type="ARBA" id="ARBA00023149"/>
    </source>
</evidence>
<keyword evidence="6" id="KW-0114">cAMP</keyword>
<evidence type="ECO:0000256" key="5">
    <source>
        <dbReference type="ARBA" id="ARBA00022801"/>
    </source>
</evidence>